<comment type="caution">
    <text evidence="2">The sequence shown here is derived from an EMBL/GenBank/DDBJ whole genome shotgun (WGS) entry which is preliminary data.</text>
</comment>
<feature type="chain" id="PRO_5028451171" evidence="1">
    <location>
        <begin position="20"/>
        <end position="286"/>
    </location>
</feature>
<evidence type="ECO:0000313" key="3">
    <source>
        <dbReference type="Proteomes" id="UP000053095"/>
    </source>
</evidence>
<protein>
    <submittedName>
        <fullName evidence="2">Sequence orphan</fullName>
    </submittedName>
</protein>
<dbReference type="EMBL" id="DF933856">
    <property type="protein sequence ID" value="GAM43804.1"/>
    <property type="molecule type" value="Genomic_DNA"/>
</dbReference>
<accession>A0A6V8HP50</accession>
<feature type="signal peptide" evidence="1">
    <location>
        <begin position="1"/>
        <end position="19"/>
    </location>
</feature>
<organism evidence="2 3">
    <name type="scientific">Talaromyces pinophilus</name>
    <name type="common">Penicillium pinophilum</name>
    <dbReference type="NCBI Taxonomy" id="128442"/>
    <lineage>
        <taxon>Eukaryota</taxon>
        <taxon>Fungi</taxon>
        <taxon>Dikarya</taxon>
        <taxon>Ascomycota</taxon>
        <taxon>Pezizomycotina</taxon>
        <taxon>Eurotiomycetes</taxon>
        <taxon>Eurotiomycetidae</taxon>
        <taxon>Eurotiales</taxon>
        <taxon>Trichocomaceae</taxon>
        <taxon>Talaromyces</taxon>
        <taxon>Talaromyces sect. Talaromyces</taxon>
    </lineage>
</organism>
<evidence type="ECO:0000256" key="1">
    <source>
        <dbReference type="SAM" id="SignalP"/>
    </source>
</evidence>
<proteinExistence type="predicted"/>
<dbReference type="AlphaFoldDB" id="A0A6V8HP50"/>
<evidence type="ECO:0000313" key="2">
    <source>
        <dbReference type="EMBL" id="GAM43804.1"/>
    </source>
</evidence>
<reference evidence="3" key="1">
    <citation type="journal article" date="2015" name="Genome Announc.">
        <title>Draft genome sequence of Talaromyces cellulolyticus strain Y-94, a source of lignocellulosic biomass-degrading enzymes.</title>
        <authorList>
            <person name="Fujii T."/>
            <person name="Koike H."/>
            <person name="Sawayama S."/>
            <person name="Yano S."/>
            <person name="Inoue H."/>
        </authorList>
    </citation>
    <scope>NUCLEOTIDE SEQUENCE [LARGE SCALE GENOMIC DNA]</scope>
    <source>
        <strain evidence="3">Y-94</strain>
    </source>
</reference>
<dbReference type="Proteomes" id="UP000053095">
    <property type="component" value="Unassembled WGS sequence"/>
</dbReference>
<keyword evidence="1" id="KW-0732">Signal</keyword>
<name>A0A6V8HP50_TALPI</name>
<keyword evidence="3" id="KW-1185">Reference proteome</keyword>
<sequence length="286" mass="29871">MRPLHALQLALAVAQPAAGWLLQALATQEVLPLFFGNGSTTSYVMVTTTAPLTVSPTSTYTTYASDYIWGNGYNGENLNHSPINITIELFVLPNVTNLPVSSFSDWNSVEETGTASPTIETFYYAPVTLSNPATCTKTSFTYTDSLGVSLPDSLVPQATDSSVAAYVTTYVTTVSTDLGGQAVTTSRCDVYLNSQADPSAEIDGAEYYLTECVDPRRSTCSAGQNQQATGSGGCRGVYPTGAASNPTVTSTGSAATATKTGGATSLRGSVGLLNLLISVWALHLLV</sequence>
<gene>
    <name evidence="2" type="ORF">TCE0_060f18915</name>
</gene>